<name>A0A1F6AAV7_9BACT</name>
<proteinExistence type="predicted"/>
<evidence type="ECO:0000313" key="2">
    <source>
        <dbReference type="Proteomes" id="UP000177092"/>
    </source>
</evidence>
<protein>
    <submittedName>
        <fullName evidence="1">Uncharacterized protein</fullName>
    </submittedName>
</protein>
<dbReference type="EMBL" id="MFJN01000016">
    <property type="protein sequence ID" value="OGG21794.1"/>
    <property type="molecule type" value="Genomic_DNA"/>
</dbReference>
<gene>
    <name evidence="1" type="ORF">A3D03_01455</name>
</gene>
<reference evidence="1 2" key="1">
    <citation type="journal article" date="2016" name="Nat. Commun.">
        <title>Thousands of microbial genomes shed light on interconnected biogeochemical processes in an aquifer system.</title>
        <authorList>
            <person name="Anantharaman K."/>
            <person name="Brown C.T."/>
            <person name="Hug L.A."/>
            <person name="Sharon I."/>
            <person name="Castelle C.J."/>
            <person name="Probst A.J."/>
            <person name="Thomas B.C."/>
            <person name="Singh A."/>
            <person name="Wilkins M.J."/>
            <person name="Karaoz U."/>
            <person name="Brodie E.L."/>
            <person name="Williams K.H."/>
            <person name="Hubbard S.S."/>
            <person name="Banfield J.F."/>
        </authorList>
    </citation>
    <scope>NUCLEOTIDE SEQUENCE [LARGE SCALE GENOMIC DNA]</scope>
</reference>
<comment type="caution">
    <text evidence="1">The sequence shown here is derived from an EMBL/GenBank/DDBJ whole genome shotgun (WGS) entry which is preliminary data.</text>
</comment>
<dbReference type="Proteomes" id="UP000177092">
    <property type="component" value="Unassembled WGS sequence"/>
</dbReference>
<organism evidence="1 2">
    <name type="scientific">Candidatus Gottesmanbacteria bacterium RIFCSPHIGHO2_02_FULL_40_13</name>
    <dbReference type="NCBI Taxonomy" id="1798384"/>
    <lineage>
        <taxon>Bacteria</taxon>
        <taxon>Candidatus Gottesmaniibacteriota</taxon>
    </lineage>
</organism>
<dbReference type="STRING" id="1798384.A3D03_01455"/>
<dbReference type="AlphaFoldDB" id="A0A1F6AAV7"/>
<sequence>MDNKIILSSLAMDLKRAAIGYNRGSYIMADRFFEEALKRKKEYKNDNSKSYILQILGKIEELKNQSSNELAENALMYSTLIQNFVLYDEQRVCG</sequence>
<accession>A0A1F6AAV7</accession>
<evidence type="ECO:0000313" key="1">
    <source>
        <dbReference type="EMBL" id="OGG21794.1"/>
    </source>
</evidence>